<evidence type="ECO:0000256" key="1">
    <source>
        <dbReference type="ARBA" id="ARBA00010617"/>
    </source>
</evidence>
<dbReference type="Gene3D" id="1.10.630.10">
    <property type="entry name" value="Cytochrome P450"/>
    <property type="match status" value="1"/>
</dbReference>
<reference evidence="2 3" key="1">
    <citation type="submission" date="2024-06" db="EMBL/GenBank/DDBJ databases">
        <title>The Natural Products Discovery Center: Release of the First 8490 Sequenced Strains for Exploring Actinobacteria Biosynthetic Diversity.</title>
        <authorList>
            <person name="Kalkreuter E."/>
            <person name="Kautsar S.A."/>
            <person name="Yang D."/>
            <person name="Bader C.D."/>
            <person name="Teijaro C.N."/>
            <person name="Fluegel L."/>
            <person name="Davis C.M."/>
            <person name="Simpson J.R."/>
            <person name="Lauterbach L."/>
            <person name="Steele A.D."/>
            <person name="Gui C."/>
            <person name="Meng S."/>
            <person name="Li G."/>
            <person name="Viehrig K."/>
            <person name="Ye F."/>
            <person name="Su P."/>
            <person name="Kiefer A.F."/>
            <person name="Nichols A."/>
            <person name="Cepeda A.J."/>
            <person name="Yan W."/>
            <person name="Fan B."/>
            <person name="Jiang Y."/>
            <person name="Adhikari A."/>
            <person name="Zheng C.-J."/>
            <person name="Schuster L."/>
            <person name="Cowan T.M."/>
            <person name="Smanski M.J."/>
            <person name="Chevrette M.G."/>
            <person name="De Carvalho L.P.S."/>
            <person name="Shen B."/>
        </authorList>
    </citation>
    <scope>NUCLEOTIDE SEQUENCE [LARGE SCALE GENOMIC DNA]</scope>
    <source>
        <strain evidence="2 3">NPDC048946</strain>
    </source>
</reference>
<keyword evidence="3" id="KW-1185">Reference proteome</keyword>
<dbReference type="InterPro" id="IPR001128">
    <property type="entry name" value="Cyt_P450"/>
</dbReference>
<evidence type="ECO:0000313" key="3">
    <source>
        <dbReference type="Proteomes" id="UP001551482"/>
    </source>
</evidence>
<dbReference type="InterPro" id="IPR002397">
    <property type="entry name" value="Cyt_P450_B"/>
</dbReference>
<gene>
    <name evidence="2" type="ORF">AB0C36_23510</name>
</gene>
<dbReference type="PANTHER" id="PTHR46696">
    <property type="entry name" value="P450, PUTATIVE (EUROFUNG)-RELATED"/>
    <property type="match status" value="1"/>
</dbReference>
<dbReference type="InterPro" id="IPR036396">
    <property type="entry name" value="Cyt_P450_sf"/>
</dbReference>
<dbReference type="CDD" id="cd11033">
    <property type="entry name" value="CYP142-like"/>
    <property type="match status" value="1"/>
</dbReference>
<comment type="similarity">
    <text evidence="1">Belongs to the cytochrome P450 family.</text>
</comment>
<dbReference type="PANTHER" id="PTHR46696:SF4">
    <property type="entry name" value="BIOTIN BIOSYNTHESIS CYTOCHROME P450"/>
    <property type="match status" value="1"/>
</dbReference>
<name>A0ABV3DL28_9ACTN</name>
<dbReference type="Pfam" id="PF00067">
    <property type="entry name" value="p450"/>
    <property type="match status" value="1"/>
</dbReference>
<evidence type="ECO:0000313" key="2">
    <source>
        <dbReference type="EMBL" id="MEU8136466.1"/>
    </source>
</evidence>
<comment type="caution">
    <text evidence="2">The sequence shown here is derived from an EMBL/GenBank/DDBJ whole genome shotgun (WGS) entry which is preliminary data.</text>
</comment>
<dbReference type="PRINTS" id="PR00385">
    <property type="entry name" value="P450"/>
</dbReference>
<sequence>MTVTPDTAPDIYSPDSYASGAPHALLAELRRTSPVFWQDMPGTATSKAGGYWAVLRHEDVEYVSQHPEIFSAERGGIVLEDLDEDRLDALRGTLLAMDPPRHRAYRKPLVKSFTARVVGGMEGRIREICREIFARIPDGDVEFVHDVTSSLPTQVIGELMGLPPEDWDHIHRLAERTNSQQDPEVAGNDGYGPGDASREMAMYAVRFAMRRRQELDGAEEPPEDLTTLILESEFGGKLMTDLDFGSFFMQLVTAGNDTTKTMLSGGLHALLTHPDQLAALRADPSLIPGAVEEILRWANPLHYFRRTATRDVELRGVRIKEGDKVAVYYTSANRDEDVFADPQAFDITRKPNPHLSFGFAEHFCLGVHIARLEGRVFFEELLATFPHIELTGEPKRLRSNLNNSLTQLPVRLMRN</sequence>
<dbReference type="SUPFAM" id="SSF48264">
    <property type="entry name" value="Cytochrome P450"/>
    <property type="match status" value="1"/>
</dbReference>
<dbReference type="Proteomes" id="UP001551482">
    <property type="component" value="Unassembled WGS sequence"/>
</dbReference>
<dbReference type="RefSeq" id="WP_358357006.1">
    <property type="nucleotide sequence ID" value="NZ_JBEZFP010000064.1"/>
</dbReference>
<dbReference type="PRINTS" id="PR00359">
    <property type="entry name" value="BP450"/>
</dbReference>
<proteinExistence type="inferred from homology"/>
<organism evidence="2 3">
    <name type="scientific">Streptodolium elevatio</name>
    <dbReference type="NCBI Taxonomy" id="3157996"/>
    <lineage>
        <taxon>Bacteria</taxon>
        <taxon>Bacillati</taxon>
        <taxon>Actinomycetota</taxon>
        <taxon>Actinomycetes</taxon>
        <taxon>Kitasatosporales</taxon>
        <taxon>Streptomycetaceae</taxon>
        <taxon>Streptodolium</taxon>
    </lineage>
</organism>
<accession>A0ABV3DL28</accession>
<dbReference type="EMBL" id="JBEZFP010000064">
    <property type="protein sequence ID" value="MEU8136466.1"/>
    <property type="molecule type" value="Genomic_DNA"/>
</dbReference>
<protein>
    <submittedName>
        <fullName evidence="2">Cytochrome P450</fullName>
    </submittedName>
</protein>